<dbReference type="Proteomes" id="UP000827296">
    <property type="component" value="Segment"/>
</dbReference>
<dbReference type="EMBL" id="MZ333457">
    <property type="protein sequence ID" value="QYI86588.1"/>
    <property type="molecule type" value="Genomic_DNA"/>
</dbReference>
<evidence type="ECO:0000313" key="2">
    <source>
        <dbReference type="Proteomes" id="UP000827296"/>
    </source>
</evidence>
<evidence type="ECO:0008006" key="3">
    <source>
        <dbReference type="Google" id="ProtNLM"/>
    </source>
</evidence>
<name>A0AAE7WH66_9CAUD</name>
<reference evidence="1 2" key="1">
    <citation type="journal article" date="2022" name="Viruses">
        <title>Two Novel Lytic Bacteriophages Infecting Enterococcus spp. Are Promising Candidates for Targeted Antibacterial Therapy.</title>
        <authorList>
            <person name="Tkachev P.V."/>
            <person name="Pchelin I.M."/>
            <person name="Azarov D.V."/>
            <person name="Gorshkov A.N."/>
            <person name="Shamova O.V."/>
            <person name="Dmitriev A.V."/>
            <person name="Goncharov A.E."/>
        </authorList>
    </citation>
    <scope>NUCLEOTIDE SEQUENCE [LARGE SCALE GENOMIC DNA]</scope>
</reference>
<organism evidence="1 2">
    <name type="scientific">Enterococcus phage SSsP-1</name>
    <dbReference type="NCBI Taxonomy" id="2859527"/>
    <lineage>
        <taxon>Viruses</taxon>
        <taxon>Duplodnaviria</taxon>
        <taxon>Heunggongvirae</taxon>
        <taxon>Uroviricota</taxon>
        <taxon>Caudoviricetes</taxon>
        <taxon>Saphexavirus</taxon>
        <taxon>Saphexavirus SSsP1</taxon>
    </lineage>
</organism>
<keyword evidence="2" id="KW-1185">Reference proteome</keyword>
<protein>
    <recommendedName>
        <fullName evidence="3">Tail assembly protein</fullName>
    </recommendedName>
</protein>
<sequence length="144" mass="16513">MKKDTSKVNPIKFTEEDYFRLLQTVVMTNTFIGSLSAGYQGEERLEKITKIAENMFVLNRLMESAESNGEDWGDEMLLNSLYTDSEVLVTKYKHLLSEAQLESINNSIKNFAESAEKARKEAYEEKVAQAEVIDFEKAKKKRGK</sequence>
<proteinExistence type="predicted"/>
<evidence type="ECO:0000313" key="1">
    <source>
        <dbReference type="EMBL" id="QYI86588.1"/>
    </source>
</evidence>
<accession>A0AAE7WH66</accession>